<evidence type="ECO:0000256" key="4">
    <source>
        <dbReference type="ARBA" id="ARBA00022989"/>
    </source>
</evidence>
<evidence type="ECO:0000256" key="2">
    <source>
        <dbReference type="ARBA" id="ARBA00007362"/>
    </source>
</evidence>
<evidence type="ECO:0000256" key="6">
    <source>
        <dbReference type="SAM" id="Phobius"/>
    </source>
</evidence>
<feature type="transmembrane region" description="Helical" evidence="6">
    <location>
        <begin position="157"/>
        <end position="176"/>
    </location>
</feature>
<evidence type="ECO:0000259" key="7">
    <source>
        <dbReference type="Pfam" id="PF00892"/>
    </source>
</evidence>
<dbReference type="Pfam" id="PF00892">
    <property type="entry name" value="EamA"/>
    <property type="match status" value="1"/>
</dbReference>
<keyword evidence="5 6" id="KW-0472">Membrane</keyword>
<dbReference type="InterPro" id="IPR050638">
    <property type="entry name" value="AA-Vitamin_Transporters"/>
</dbReference>
<keyword evidence="4 6" id="KW-1133">Transmembrane helix</keyword>
<keyword evidence="3 6" id="KW-0812">Transmembrane</keyword>
<name>A0A3S4M6U8_CHRGE</name>
<dbReference type="KEGG" id="cgle:NCTC11432_02475"/>
<proteinExistence type="inferred from homology"/>
<dbReference type="Proteomes" id="UP000279227">
    <property type="component" value="Chromosome"/>
</dbReference>
<dbReference type="SUPFAM" id="SSF103481">
    <property type="entry name" value="Multidrug resistance efflux transporter EmrE"/>
    <property type="match status" value="2"/>
</dbReference>
<feature type="transmembrane region" description="Helical" evidence="6">
    <location>
        <begin position="188"/>
        <end position="206"/>
    </location>
</feature>
<accession>A0A3S4M6U8</accession>
<evidence type="ECO:0000256" key="3">
    <source>
        <dbReference type="ARBA" id="ARBA00022692"/>
    </source>
</evidence>
<dbReference type="PANTHER" id="PTHR32322">
    <property type="entry name" value="INNER MEMBRANE TRANSPORTER"/>
    <property type="match status" value="1"/>
</dbReference>
<dbReference type="Gene3D" id="1.10.3730.20">
    <property type="match status" value="1"/>
</dbReference>
<feature type="transmembrane region" description="Helical" evidence="6">
    <location>
        <begin position="218"/>
        <end position="236"/>
    </location>
</feature>
<feature type="transmembrane region" description="Helical" evidence="6">
    <location>
        <begin position="134"/>
        <end position="151"/>
    </location>
</feature>
<evidence type="ECO:0000256" key="1">
    <source>
        <dbReference type="ARBA" id="ARBA00004141"/>
    </source>
</evidence>
<feature type="transmembrane region" description="Helical" evidence="6">
    <location>
        <begin position="83"/>
        <end position="103"/>
    </location>
</feature>
<reference evidence="8 9" key="1">
    <citation type="submission" date="2018-12" db="EMBL/GenBank/DDBJ databases">
        <authorList>
            <consortium name="Pathogen Informatics"/>
        </authorList>
    </citation>
    <scope>NUCLEOTIDE SEQUENCE [LARGE SCALE GENOMIC DNA]</scope>
    <source>
        <strain evidence="8 9">NCTC11432</strain>
    </source>
</reference>
<organism evidence="8 9">
    <name type="scientific">Chryseobacterium gleum</name>
    <name type="common">Flavobacterium gleum</name>
    <dbReference type="NCBI Taxonomy" id="250"/>
    <lineage>
        <taxon>Bacteria</taxon>
        <taxon>Pseudomonadati</taxon>
        <taxon>Bacteroidota</taxon>
        <taxon>Flavobacteriia</taxon>
        <taxon>Flavobacteriales</taxon>
        <taxon>Weeksellaceae</taxon>
        <taxon>Chryseobacterium group</taxon>
        <taxon>Chryseobacterium</taxon>
    </lineage>
</organism>
<protein>
    <submittedName>
        <fullName evidence="8">Inner membrane transporter rhtA</fullName>
    </submittedName>
</protein>
<feature type="domain" description="EamA" evidence="7">
    <location>
        <begin position="158"/>
        <end position="290"/>
    </location>
</feature>
<evidence type="ECO:0000313" key="9">
    <source>
        <dbReference type="Proteomes" id="UP000279227"/>
    </source>
</evidence>
<dbReference type="InterPro" id="IPR000620">
    <property type="entry name" value="EamA_dom"/>
</dbReference>
<feature type="transmembrane region" description="Helical" evidence="6">
    <location>
        <begin position="49"/>
        <end position="71"/>
    </location>
</feature>
<comment type="similarity">
    <text evidence="2">Belongs to the EamA transporter family.</text>
</comment>
<sequence>MLIPETSFQNLLNDIFLGMKKSNIAIPATLLAIICVQGGASIAKQLFPAIGAIGTVTLRIVLSAVLLTLINRPKFLTFNRQKWQYCAIYGIGLAAMNLIFYMAIQRIPLGLAVTVEFAGPLFLALALSRKLLDVVWALLACAGILLIVPWHNDHVDLIGLGLAFLAGMFWAVYIIMGGKVSKIMDGKDAVTTGMIFASLVIIPFTIWDGAVFNLTPTIFVKGLGVAILSSALPFSLEIMALKRLPAKTFSILMSLEPAFAALSGLVFLAEKLSFLQWISIACVIAASIGTTVFSRASNH</sequence>
<dbReference type="STRING" id="525257.HMPREF0204_11981"/>
<dbReference type="AlphaFoldDB" id="A0A3S4M6U8"/>
<gene>
    <name evidence="8" type="primary">rhtA</name>
    <name evidence="8" type="ORF">NCTC11432_02475</name>
</gene>
<feature type="transmembrane region" description="Helical" evidence="6">
    <location>
        <begin position="109"/>
        <end position="127"/>
    </location>
</feature>
<feature type="transmembrane region" description="Helical" evidence="6">
    <location>
        <begin position="24"/>
        <end position="43"/>
    </location>
</feature>
<feature type="transmembrane region" description="Helical" evidence="6">
    <location>
        <begin position="274"/>
        <end position="293"/>
    </location>
</feature>
<comment type="subcellular location">
    <subcellularLocation>
        <location evidence="1">Membrane</location>
        <topology evidence="1">Multi-pass membrane protein</topology>
    </subcellularLocation>
</comment>
<feature type="transmembrane region" description="Helical" evidence="6">
    <location>
        <begin position="248"/>
        <end position="268"/>
    </location>
</feature>
<dbReference type="InterPro" id="IPR037185">
    <property type="entry name" value="EmrE-like"/>
</dbReference>
<evidence type="ECO:0000313" key="8">
    <source>
        <dbReference type="EMBL" id="VEE08084.1"/>
    </source>
</evidence>
<dbReference type="PANTHER" id="PTHR32322:SF2">
    <property type="entry name" value="EAMA DOMAIN-CONTAINING PROTEIN"/>
    <property type="match status" value="1"/>
</dbReference>
<dbReference type="GO" id="GO:0016020">
    <property type="term" value="C:membrane"/>
    <property type="evidence" value="ECO:0007669"/>
    <property type="project" value="UniProtKB-SubCell"/>
</dbReference>
<dbReference type="EMBL" id="LR134289">
    <property type="protein sequence ID" value="VEE08084.1"/>
    <property type="molecule type" value="Genomic_DNA"/>
</dbReference>
<evidence type="ECO:0000256" key="5">
    <source>
        <dbReference type="ARBA" id="ARBA00023136"/>
    </source>
</evidence>